<dbReference type="InterPro" id="IPR017981">
    <property type="entry name" value="GPCR_2-like_7TM"/>
</dbReference>
<organism evidence="16 17">
    <name type="scientific">Crypturellus undulatus</name>
    <dbReference type="NCBI Taxonomy" id="48396"/>
    <lineage>
        <taxon>Eukaryota</taxon>
        <taxon>Metazoa</taxon>
        <taxon>Chordata</taxon>
        <taxon>Craniata</taxon>
        <taxon>Vertebrata</taxon>
        <taxon>Euteleostomi</taxon>
        <taxon>Archelosauria</taxon>
        <taxon>Archosauria</taxon>
        <taxon>Dinosauria</taxon>
        <taxon>Saurischia</taxon>
        <taxon>Theropoda</taxon>
        <taxon>Coelurosauria</taxon>
        <taxon>Aves</taxon>
        <taxon>Palaeognathae</taxon>
        <taxon>Tinamiformes</taxon>
        <taxon>Tinamidae</taxon>
        <taxon>Crypturellus</taxon>
    </lineage>
</organism>
<comment type="similarity">
    <text evidence="2">Belongs to the G-protein coupled receptor 2 family. Adhesion G-protein coupled receptor (ADGR) subfamily.</text>
</comment>
<keyword evidence="6 11" id="KW-1133">Transmembrane helix</keyword>
<feature type="transmembrane region" description="Helical" evidence="11">
    <location>
        <begin position="972"/>
        <end position="994"/>
    </location>
</feature>
<dbReference type="InterPro" id="IPR036179">
    <property type="entry name" value="Ig-like_dom_sf"/>
</dbReference>
<dbReference type="GO" id="GO:0005886">
    <property type="term" value="C:plasma membrane"/>
    <property type="evidence" value="ECO:0007669"/>
    <property type="project" value="UniProtKB-SubCell"/>
</dbReference>
<feature type="domain" description="G-protein coupled receptors family 2 profile 2" evidence="14">
    <location>
        <begin position="970"/>
        <end position="1223"/>
    </location>
</feature>
<dbReference type="FunFam" id="1.20.1070.10:FF:000058">
    <property type="entry name" value="Adhesion G protein-coupled receptor F5"/>
    <property type="match status" value="1"/>
</dbReference>
<dbReference type="InterPro" id="IPR057244">
    <property type="entry name" value="GAIN_B"/>
</dbReference>
<dbReference type="GO" id="GO:0004930">
    <property type="term" value="F:G protein-coupled receptor activity"/>
    <property type="evidence" value="ECO:0007669"/>
    <property type="project" value="InterPro"/>
</dbReference>
<feature type="transmembrane region" description="Helical" evidence="11">
    <location>
        <begin position="1173"/>
        <end position="1193"/>
    </location>
</feature>
<sequence length="1299" mass="142978">VITFDLPVLEYTIDIEVSLNDSSYLEPMKEYFKNLSLPVTENVSNVEMTFSSINVTTVCLPTGENKSCCSCESGYAWPRSVCGDLITPAVSPAPTHQSCSYIKQLPFYGPYCEPQTADSCGMEQPLAVDISVRLDTVFSNDLMDSSSELYKKYKADLEKAFNESYRCLPGFVSATVTSFRPGSVSVNYEVKAASATFKQIEDSNRYVPQLLDTSYRLIPTSFTTEITNQTNFTVNPMDIFEGDTITLICKTNIVTENVTWHHSGQNISNSNRHSLTISVTQSTSEAVLKITEVTAMDSGSYMCVFTMSGPFYNLRYTATKAIDVSPLVIISHLNDIDVTCNSPEMQTNSPLLFCCIDRQVPSLTGDWKVNGPINITGVSSFTGNCSEYKLQVNALLCPPEKSGTVTTYTCELQTGHGASTSQNISVTYFRAANVTITSSIKTFVSAGKSFNVTCTSDVSNYDSVIWEIQHGNNMTTIDCAACINSSKIPAKSVLRVNTATEDWNGTYICTFSQKNINSSANTTIIVVPLPLKQNILLDPITAFVQSTTSQRLSCCINAKAGENYHVTFVVQQNEFQAAKKEEGNLLCYSILYNYTAPKPDSNTASLQAYCKFVNRVGDEVRSNIITLTPLSGKKMLPFEACSGSLGIGEEGSTITKPCTELNSADGFNRGNITYKCESGSWVVARNNCLSVPINNLLLGAESLVSDPNGMTDLPQYLEDLQRETAVEQSALNNSANLAAVVNILDLISTIPVHAKTATVTNFLSTVNTIVNDSRIATWVDLDEQQPHKSSLLLRSVERFSEQLQPVNNTIPSVKTDTIQLDGIVVTENSKEDYSKIFTSKGNLTVNVLINEAEVQTLPQNSTIVSVAYSTLGRILPQNNSMLVNGLLLTTTVSRSRSHSISINMTFAKKNTSLKDPQCVFWSFGPDSSGEWSSSGCTPTETTNDVICSCSHLTSFSILMSPDEPRQGSTEDYITYIGLAISILSLVVCIIIESLVWKYVTNNTTSYMRHVCILNIAMSLLLADIWFLVTASTHHNKRLCTAVTFFVHLFYLSVFFWMLSLGLILFYRLVFILHNTSKTAQKALAFCLGYGCPLVIAVITIAVTLPKSTYTRKEVCWLNWMDSKALLAFVIPVLIIVVINLFITAVVIIKILRPTIGDRTSKQEKSSLVQIGKSVAILTPLLGLTWGFGFATIIRSSSQAFHILFALLNSFQGLFILVFGTLWDKKIQEALLKRNSLSRWSSQQTKSTSLMLVTPMFSMSYPFTRTFNNLCGRTGKYRVSSSEPSTSSSENTSKSYSLLN</sequence>
<feature type="non-terminal residue" evidence="16">
    <location>
        <position position="1299"/>
    </location>
</feature>
<evidence type="ECO:0000256" key="8">
    <source>
        <dbReference type="ARBA" id="ARBA00023157"/>
    </source>
</evidence>
<dbReference type="InterPro" id="IPR007110">
    <property type="entry name" value="Ig-like_dom"/>
</dbReference>
<dbReference type="GO" id="GO:0007166">
    <property type="term" value="P:cell surface receptor signaling pathway"/>
    <property type="evidence" value="ECO:0007669"/>
    <property type="project" value="InterPro"/>
</dbReference>
<dbReference type="PROSITE" id="PS50024">
    <property type="entry name" value="SEA"/>
    <property type="match status" value="1"/>
</dbReference>
<dbReference type="InterPro" id="IPR046338">
    <property type="entry name" value="GAIN_dom_sf"/>
</dbReference>
<dbReference type="PROSITE" id="PS50261">
    <property type="entry name" value="G_PROTEIN_RECEP_F2_4"/>
    <property type="match status" value="1"/>
</dbReference>
<keyword evidence="7 11" id="KW-0472">Membrane</keyword>
<dbReference type="InterPro" id="IPR000832">
    <property type="entry name" value="GPCR_2_secretin-like"/>
</dbReference>
<evidence type="ECO:0000259" key="13">
    <source>
        <dbReference type="PROSITE" id="PS50221"/>
    </source>
</evidence>
<dbReference type="Gene3D" id="2.60.40.10">
    <property type="entry name" value="Immunoglobulins"/>
    <property type="match status" value="2"/>
</dbReference>
<evidence type="ECO:0000259" key="14">
    <source>
        <dbReference type="PROSITE" id="PS50261"/>
    </source>
</evidence>
<evidence type="ECO:0000256" key="1">
    <source>
        <dbReference type="ARBA" id="ARBA00004651"/>
    </source>
</evidence>
<feature type="transmembrane region" description="Helical" evidence="11">
    <location>
        <begin position="1199"/>
        <end position="1222"/>
    </location>
</feature>
<dbReference type="SUPFAM" id="SSF48726">
    <property type="entry name" value="Immunoglobulin"/>
    <property type="match status" value="2"/>
</dbReference>
<dbReference type="EMBL" id="VWPW01017278">
    <property type="protein sequence ID" value="NWJ05296.1"/>
    <property type="molecule type" value="Genomic_DNA"/>
</dbReference>
<feature type="transmembrane region" description="Helical" evidence="11">
    <location>
        <begin position="1082"/>
        <end position="1104"/>
    </location>
</feature>
<dbReference type="PRINTS" id="PR00249">
    <property type="entry name" value="GPCRSECRETIN"/>
</dbReference>
<keyword evidence="17" id="KW-1185">Reference proteome</keyword>
<dbReference type="InterPro" id="IPR008078">
    <property type="entry name" value="GPCR_2_Ig-hepta-like_rcpt"/>
</dbReference>
<accession>A0A7K4LKS0</accession>
<feature type="domain" description="GAIN-B" evidence="13">
    <location>
        <begin position="805"/>
        <end position="965"/>
    </location>
</feature>
<keyword evidence="4 11" id="KW-0812">Transmembrane</keyword>
<feature type="transmembrane region" description="Helical" evidence="11">
    <location>
        <begin position="1006"/>
        <end position="1028"/>
    </location>
</feature>
<dbReference type="InterPro" id="IPR013783">
    <property type="entry name" value="Ig-like_fold"/>
</dbReference>
<evidence type="ECO:0000256" key="2">
    <source>
        <dbReference type="ARBA" id="ARBA00007343"/>
    </source>
</evidence>
<feature type="domain" description="Ig-like" evidence="15">
    <location>
        <begin position="219"/>
        <end position="319"/>
    </location>
</feature>
<dbReference type="InterPro" id="IPR036364">
    <property type="entry name" value="SEA_dom_sf"/>
</dbReference>
<dbReference type="GO" id="GO:0007189">
    <property type="term" value="P:adenylate cyclase-activating G protein-coupled receptor signaling pathway"/>
    <property type="evidence" value="ECO:0007669"/>
    <property type="project" value="TreeGrafter"/>
</dbReference>
<dbReference type="InterPro" id="IPR000203">
    <property type="entry name" value="GPS"/>
</dbReference>
<evidence type="ECO:0000256" key="3">
    <source>
        <dbReference type="ARBA" id="ARBA00022475"/>
    </source>
</evidence>
<gene>
    <name evidence="16" type="primary">Adgrf5</name>
    <name evidence="16" type="ORF">CRYUND_R05544</name>
</gene>
<name>A0A7K4LKS0_9AVES</name>
<dbReference type="SMART" id="SM00200">
    <property type="entry name" value="SEA"/>
    <property type="match status" value="1"/>
</dbReference>
<dbReference type="InterPro" id="IPR003598">
    <property type="entry name" value="Ig_sub2"/>
</dbReference>
<feature type="transmembrane region" description="Helical" evidence="11">
    <location>
        <begin position="1048"/>
        <end position="1070"/>
    </location>
</feature>
<reference evidence="16 17" key="1">
    <citation type="submission" date="2019-09" db="EMBL/GenBank/DDBJ databases">
        <title>Bird 10,000 Genomes (B10K) Project - Family phase.</title>
        <authorList>
            <person name="Zhang G."/>
        </authorList>
    </citation>
    <scope>NUCLEOTIDE SEQUENCE [LARGE SCALE GENOMIC DNA]</scope>
    <source>
        <strain evidence="16">B10K-MSB-37135</strain>
        <tissue evidence="16">Heart</tissue>
    </source>
</reference>
<dbReference type="Pfam" id="PF13927">
    <property type="entry name" value="Ig_3"/>
    <property type="match status" value="1"/>
</dbReference>
<feature type="domain" description="SEA" evidence="12">
    <location>
        <begin position="122"/>
        <end position="229"/>
    </location>
</feature>
<evidence type="ECO:0000313" key="16">
    <source>
        <dbReference type="EMBL" id="NWJ05296.1"/>
    </source>
</evidence>
<dbReference type="Pfam" id="PF01390">
    <property type="entry name" value="SEA"/>
    <property type="match status" value="1"/>
</dbReference>
<dbReference type="SMART" id="SM00303">
    <property type="entry name" value="GPS"/>
    <property type="match status" value="1"/>
</dbReference>
<dbReference type="PANTHER" id="PTHR45813">
    <property type="entry name" value="IG-LIKE DOMAIN-CONTAINING PROTEIN"/>
    <property type="match status" value="1"/>
</dbReference>
<evidence type="ECO:0000313" key="17">
    <source>
        <dbReference type="Proteomes" id="UP000534426"/>
    </source>
</evidence>
<feature type="compositionally biased region" description="Low complexity" evidence="10">
    <location>
        <begin position="1279"/>
        <end position="1299"/>
    </location>
</feature>
<keyword evidence="9" id="KW-0325">Glycoprotein</keyword>
<evidence type="ECO:0000259" key="15">
    <source>
        <dbReference type="PROSITE" id="PS50835"/>
    </source>
</evidence>
<dbReference type="SUPFAM" id="SSF82671">
    <property type="entry name" value="SEA domain"/>
    <property type="match status" value="1"/>
</dbReference>
<dbReference type="PROSITE" id="PS50221">
    <property type="entry name" value="GAIN_B"/>
    <property type="match status" value="1"/>
</dbReference>
<dbReference type="Proteomes" id="UP000534426">
    <property type="component" value="Unassembled WGS sequence"/>
</dbReference>
<dbReference type="Gene3D" id="2.60.220.50">
    <property type="match status" value="1"/>
</dbReference>
<evidence type="ECO:0000256" key="5">
    <source>
        <dbReference type="ARBA" id="ARBA00022729"/>
    </source>
</evidence>
<feature type="region of interest" description="Disordered" evidence="10">
    <location>
        <begin position="1277"/>
        <end position="1299"/>
    </location>
</feature>
<protein>
    <submittedName>
        <fullName evidence="16">AGRF5 protein</fullName>
    </submittedName>
</protein>
<evidence type="ECO:0000256" key="10">
    <source>
        <dbReference type="SAM" id="MobiDB-lite"/>
    </source>
</evidence>
<dbReference type="PANTHER" id="PTHR45813:SF4">
    <property type="entry name" value="ADHESION G PROTEIN-COUPLED RECEPTOR F5"/>
    <property type="match status" value="1"/>
</dbReference>
<dbReference type="PROSITE" id="PS50835">
    <property type="entry name" value="IG_LIKE"/>
    <property type="match status" value="3"/>
</dbReference>
<dbReference type="PRINTS" id="PR01695">
    <property type="entry name" value="IGHEPTARCPTR"/>
</dbReference>
<dbReference type="Pfam" id="PF00002">
    <property type="entry name" value="7tm_2"/>
    <property type="match status" value="1"/>
</dbReference>
<dbReference type="Gene3D" id="1.20.1070.10">
    <property type="entry name" value="Rhodopsin 7-helix transmembrane proteins"/>
    <property type="match status" value="1"/>
</dbReference>
<comment type="caution">
    <text evidence="16">The sequence shown here is derived from an EMBL/GenBank/DDBJ whole genome shotgun (WGS) entry which is preliminary data.</text>
</comment>
<dbReference type="InterPro" id="IPR000082">
    <property type="entry name" value="SEA_dom"/>
</dbReference>
<comment type="subcellular location">
    <subcellularLocation>
        <location evidence="1">Cell membrane</location>
        <topology evidence="1">Multi-pass membrane protein</topology>
    </subcellularLocation>
</comment>
<keyword evidence="5" id="KW-0732">Signal</keyword>
<keyword evidence="8" id="KW-1015">Disulfide bond</keyword>
<keyword evidence="3" id="KW-1003">Cell membrane</keyword>
<dbReference type="InterPro" id="IPR057400">
    <property type="entry name" value="ADGRF3/5_N"/>
</dbReference>
<evidence type="ECO:0000259" key="12">
    <source>
        <dbReference type="PROSITE" id="PS50024"/>
    </source>
</evidence>
<dbReference type="SMART" id="SM00409">
    <property type="entry name" value="IG"/>
    <property type="match status" value="2"/>
</dbReference>
<evidence type="ECO:0000256" key="7">
    <source>
        <dbReference type="ARBA" id="ARBA00023136"/>
    </source>
</evidence>
<feature type="domain" description="Ig-like" evidence="15">
    <location>
        <begin position="432"/>
        <end position="525"/>
    </location>
</feature>
<dbReference type="Pfam" id="PF01825">
    <property type="entry name" value="GPS"/>
    <property type="match status" value="1"/>
</dbReference>
<proteinExistence type="inferred from homology"/>
<dbReference type="InterPro" id="IPR003599">
    <property type="entry name" value="Ig_sub"/>
</dbReference>
<evidence type="ECO:0000256" key="6">
    <source>
        <dbReference type="ARBA" id="ARBA00022989"/>
    </source>
</evidence>
<dbReference type="Pfam" id="PF25387">
    <property type="entry name" value="ADGRF3_N"/>
    <property type="match status" value="1"/>
</dbReference>
<evidence type="ECO:0000256" key="11">
    <source>
        <dbReference type="SAM" id="Phobius"/>
    </source>
</evidence>
<feature type="transmembrane region" description="Helical" evidence="11">
    <location>
        <begin position="1124"/>
        <end position="1152"/>
    </location>
</feature>
<evidence type="ECO:0000256" key="4">
    <source>
        <dbReference type="ARBA" id="ARBA00022692"/>
    </source>
</evidence>
<evidence type="ECO:0000256" key="9">
    <source>
        <dbReference type="ARBA" id="ARBA00023180"/>
    </source>
</evidence>
<feature type="non-terminal residue" evidence="16">
    <location>
        <position position="1"/>
    </location>
</feature>
<dbReference type="InterPro" id="IPR051587">
    <property type="entry name" value="Adhesion_GPCR"/>
</dbReference>
<dbReference type="SMART" id="SM00408">
    <property type="entry name" value="IGc2"/>
    <property type="match status" value="1"/>
</dbReference>
<feature type="domain" description="Ig-like" evidence="15">
    <location>
        <begin position="326"/>
        <end position="427"/>
    </location>
</feature>